<keyword evidence="3" id="KW-1185">Reference proteome</keyword>
<dbReference type="EMBL" id="WKAT01000015">
    <property type="protein sequence ID" value="MCF5545012.1"/>
    <property type="molecule type" value="Genomic_DNA"/>
</dbReference>
<proteinExistence type="predicted"/>
<sequence length="81" mass="8875">MKVHYFSQGSAIMKMPVRKLSRCVAICLTLFMWAAHAADATYYCTSPAKGPFFNVTASSQADAEKKAAAKYPGRSFSCTKQ</sequence>
<keyword evidence="1" id="KW-0732">Signal</keyword>
<name>A0ABS9GKV3_9PSED</name>
<feature type="signal peptide" evidence="1">
    <location>
        <begin position="1"/>
        <end position="37"/>
    </location>
</feature>
<organism evidence="2 3">
    <name type="scientific">Pseudomonas salomonii</name>
    <dbReference type="NCBI Taxonomy" id="191391"/>
    <lineage>
        <taxon>Bacteria</taxon>
        <taxon>Pseudomonadati</taxon>
        <taxon>Pseudomonadota</taxon>
        <taxon>Gammaproteobacteria</taxon>
        <taxon>Pseudomonadales</taxon>
        <taxon>Pseudomonadaceae</taxon>
        <taxon>Pseudomonas</taxon>
    </lineage>
</organism>
<dbReference type="Proteomes" id="UP000814158">
    <property type="component" value="Unassembled WGS sequence"/>
</dbReference>
<feature type="chain" id="PRO_5045723895" evidence="1">
    <location>
        <begin position="38"/>
        <end position="81"/>
    </location>
</feature>
<accession>A0ABS9GKV3</accession>
<dbReference type="RefSeq" id="WP_236370610.1">
    <property type="nucleotide sequence ID" value="NZ_WKAT01000015.1"/>
</dbReference>
<gene>
    <name evidence="2" type="ORF">GIV68_09695</name>
</gene>
<evidence type="ECO:0000313" key="3">
    <source>
        <dbReference type="Proteomes" id="UP000814158"/>
    </source>
</evidence>
<reference evidence="2 3" key="1">
    <citation type="submission" date="2019-11" db="EMBL/GenBank/DDBJ databases">
        <title>Epiphytic Pseudomonas syringae from cherry orchards.</title>
        <authorList>
            <person name="Hulin M.T."/>
        </authorList>
    </citation>
    <scope>NUCLEOTIDE SEQUENCE [LARGE SCALE GENOMIC DNA]</scope>
    <source>
        <strain evidence="2 3">PA-3-2A</strain>
    </source>
</reference>
<comment type="caution">
    <text evidence="2">The sequence shown here is derived from an EMBL/GenBank/DDBJ whole genome shotgun (WGS) entry which is preliminary data.</text>
</comment>
<evidence type="ECO:0000313" key="2">
    <source>
        <dbReference type="EMBL" id="MCF5545012.1"/>
    </source>
</evidence>
<evidence type="ECO:0000256" key="1">
    <source>
        <dbReference type="SAM" id="SignalP"/>
    </source>
</evidence>
<protein>
    <submittedName>
        <fullName evidence="2">Uncharacterized protein</fullName>
    </submittedName>
</protein>